<keyword evidence="1" id="KW-1133">Transmembrane helix</keyword>
<dbReference type="STRING" id="314607.KB13_244"/>
<sequence>MLKTMKITVLFDGKCGVCSKEISFYKRVAPKGHFIWQDVNSIDSKEKYNIELHTALKHLHVIDNEKIFIGVDAFARIWKNITYFKFLSFLIQLPLIYSLAKYFYNIFAEYRYKRLKHCQILEKEAK</sequence>
<keyword evidence="1" id="KW-0812">Transmembrane</keyword>
<evidence type="ECO:0000256" key="1">
    <source>
        <dbReference type="SAM" id="Phobius"/>
    </source>
</evidence>
<dbReference type="InterPro" id="IPR044691">
    <property type="entry name" value="DCC1_Trx"/>
</dbReference>
<dbReference type="Pfam" id="PF04134">
    <property type="entry name" value="DCC1-like"/>
    <property type="match status" value="1"/>
</dbReference>
<dbReference type="InterPro" id="IPR007263">
    <property type="entry name" value="DCC1-like"/>
</dbReference>
<dbReference type="GO" id="GO:0015035">
    <property type="term" value="F:protein-disulfide reductase activity"/>
    <property type="evidence" value="ECO:0007669"/>
    <property type="project" value="InterPro"/>
</dbReference>
<organism evidence="2 3">
    <name type="scientific">beta proteobacterium KB13</name>
    <dbReference type="NCBI Taxonomy" id="314607"/>
    <lineage>
        <taxon>Bacteria</taxon>
        <taxon>Pseudomonadati</taxon>
        <taxon>Pseudomonadota</taxon>
        <taxon>Betaproteobacteria</taxon>
        <taxon>Nitrosomonadales</taxon>
        <taxon>OM43 clade</taxon>
    </lineage>
</organism>
<gene>
    <name evidence="2" type="ORF">KB13_244</name>
</gene>
<reference evidence="3" key="1">
    <citation type="journal article" date="2012" name="Stand. Genomic Sci.">
        <title>Genome sequence of strain HIMB624, a cultured representative from the OM43 clade of marine Betaproteobacteria.</title>
        <authorList>
            <person name="Huggett M.J."/>
            <person name="Hayakawa D.H."/>
            <person name="Rappe M.S."/>
        </authorList>
    </citation>
    <scope>NUCLEOTIDE SEQUENCE [LARGE SCALE GENOMIC DNA]</scope>
    <source>
        <strain evidence="3">KB13</strain>
    </source>
</reference>
<dbReference type="AlphaFoldDB" id="B6BTC4"/>
<evidence type="ECO:0000313" key="3">
    <source>
        <dbReference type="Proteomes" id="UP000004188"/>
    </source>
</evidence>
<dbReference type="HOGENOM" id="CLU_086500_2_0_4"/>
<evidence type="ECO:0008006" key="4">
    <source>
        <dbReference type="Google" id="ProtNLM"/>
    </source>
</evidence>
<dbReference type="PANTHER" id="PTHR34290">
    <property type="entry name" value="SI:CH73-390P7.2"/>
    <property type="match status" value="1"/>
</dbReference>
<protein>
    <recommendedName>
        <fullName evidence="4">Thiol-disulphide oxidoreductase DCC</fullName>
    </recommendedName>
</protein>
<accession>B6BTC4</accession>
<evidence type="ECO:0000313" key="2">
    <source>
        <dbReference type="EMBL" id="EDZ64112.1"/>
    </source>
</evidence>
<name>B6BTC4_9PROT</name>
<dbReference type="PANTHER" id="PTHR34290:SF2">
    <property type="entry name" value="OS04G0668800 PROTEIN"/>
    <property type="match status" value="1"/>
</dbReference>
<keyword evidence="1" id="KW-0472">Membrane</keyword>
<proteinExistence type="predicted"/>
<dbReference type="eggNOG" id="COG3011">
    <property type="taxonomic scope" value="Bacteria"/>
</dbReference>
<dbReference type="Proteomes" id="UP000004188">
    <property type="component" value="Unassembled WGS sequence"/>
</dbReference>
<dbReference type="EMBL" id="DS995299">
    <property type="protein sequence ID" value="EDZ64112.1"/>
    <property type="molecule type" value="Genomic_DNA"/>
</dbReference>
<keyword evidence="3" id="KW-1185">Reference proteome</keyword>
<feature type="transmembrane region" description="Helical" evidence="1">
    <location>
        <begin position="86"/>
        <end position="104"/>
    </location>
</feature>